<comment type="catalytic activity">
    <reaction evidence="5">
        <text>a 2'-deoxyribonucleoside 5'-diphosphate + [thioredoxin]-disulfide + H2O = a ribonucleoside 5'-diphosphate + [thioredoxin]-dithiol</text>
        <dbReference type="Rhea" id="RHEA:23252"/>
        <dbReference type="Rhea" id="RHEA-COMP:10698"/>
        <dbReference type="Rhea" id="RHEA-COMP:10700"/>
        <dbReference type="ChEBI" id="CHEBI:15377"/>
        <dbReference type="ChEBI" id="CHEBI:29950"/>
        <dbReference type="ChEBI" id="CHEBI:50058"/>
        <dbReference type="ChEBI" id="CHEBI:57930"/>
        <dbReference type="ChEBI" id="CHEBI:73316"/>
        <dbReference type="EC" id="1.17.4.1"/>
    </reaction>
</comment>
<sequence>MAVKIDGKIVSYKVLEKEDPAAVVDTAAPANEEGDVVHMHESFQRPERLVGSTYKVKTPMSEHALYITVNDVILNEGTEHELRRPFEVFINSKNMEHFQWVVALTRLISAIFRKGGDATFLVEELKAVFDPRGGYFKKGGVFMPSIVAEIGYAIEDHMKHIGLIESKLDRHQQDFLEQKRREMGGADVKKPQGAEEEQTESDFPPSASLCMKCHTKAVVLMDGCMTCLNCADSKCG</sequence>
<evidence type="ECO:0000256" key="6">
    <source>
        <dbReference type="SAM" id="MobiDB-lite"/>
    </source>
</evidence>
<comment type="caution">
    <text evidence="8">The sequence shown here is derived from an EMBL/GenBank/DDBJ whole genome shotgun (WGS) entry which is preliminary data.</text>
</comment>
<dbReference type="EC" id="1.17.4.1" evidence="2"/>
<feature type="region of interest" description="Disordered" evidence="6">
    <location>
        <begin position="180"/>
        <end position="205"/>
    </location>
</feature>
<dbReference type="RefSeq" id="WP_117315052.1">
    <property type="nucleotide sequence ID" value="NZ_QQSW01000002.1"/>
</dbReference>
<dbReference type="Proteomes" id="UP000294980">
    <property type="component" value="Unassembled WGS sequence"/>
</dbReference>
<accession>A0A4R2KSH5</accession>
<dbReference type="AlphaFoldDB" id="A0A4R2KSH5"/>
<evidence type="ECO:0000256" key="2">
    <source>
        <dbReference type="ARBA" id="ARBA00012274"/>
    </source>
</evidence>
<dbReference type="GO" id="GO:0004748">
    <property type="term" value="F:ribonucleoside-diphosphate reductase activity, thioredoxin disulfide as acceptor"/>
    <property type="evidence" value="ECO:0007669"/>
    <property type="project" value="UniProtKB-EC"/>
</dbReference>
<name>A0A4R2KSH5_9GAMM</name>
<evidence type="ECO:0000313" key="9">
    <source>
        <dbReference type="Proteomes" id="UP000294980"/>
    </source>
</evidence>
<keyword evidence="4" id="KW-0547">Nucleotide-binding</keyword>
<keyword evidence="3" id="KW-0237">DNA synthesis</keyword>
<comment type="similarity">
    <text evidence="1">Belongs to the ribonucleoside diphosphate reductase class-2 family.</text>
</comment>
<protein>
    <recommendedName>
        <fullName evidence="2">ribonucleoside-diphosphate reductase</fullName>
        <ecNumber evidence="2">1.17.4.1</ecNumber>
    </recommendedName>
</protein>
<evidence type="ECO:0000256" key="4">
    <source>
        <dbReference type="ARBA" id="ARBA00022741"/>
    </source>
</evidence>
<evidence type="ECO:0000313" key="8">
    <source>
        <dbReference type="EMBL" id="TCO76733.1"/>
    </source>
</evidence>
<dbReference type="GO" id="GO:0000166">
    <property type="term" value="F:nucleotide binding"/>
    <property type="evidence" value="ECO:0007669"/>
    <property type="project" value="UniProtKB-KW"/>
</dbReference>
<dbReference type="OrthoDB" id="8478578at2"/>
<evidence type="ECO:0000256" key="3">
    <source>
        <dbReference type="ARBA" id="ARBA00022634"/>
    </source>
</evidence>
<dbReference type="InterPro" id="IPR024434">
    <property type="entry name" value="TSCPD_dom"/>
</dbReference>
<feature type="compositionally biased region" description="Basic and acidic residues" evidence="6">
    <location>
        <begin position="180"/>
        <end position="193"/>
    </location>
</feature>
<evidence type="ECO:0000256" key="1">
    <source>
        <dbReference type="ARBA" id="ARBA00007405"/>
    </source>
</evidence>
<proteinExistence type="inferred from homology"/>
<keyword evidence="9" id="KW-1185">Reference proteome</keyword>
<reference evidence="8 9" key="1">
    <citation type="submission" date="2019-03" db="EMBL/GenBank/DDBJ databases">
        <title>Genomic Encyclopedia of Type Strains, Phase IV (KMG-IV): sequencing the most valuable type-strain genomes for metagenomic binning, comparative biology and taxonomic classification.</title>
        <authorList>
            <person name="Goeker M."/>
        </authorList>
    </citation>
    <scope>NUCLEOTIDE SEQUENCE [LARGE SCALE GENOMIC DNA]</scope>
    <source>
        <strain evidence="8 9">DSM 23344</strain>
    </source>
</reference>
<dbReference type="GO" id="GO:0071897">
    <property type="term" value="P:DNA biosynthetic process"/>
    <property type="evidence" value="ECO:0007669"/>
    <property type="project" value="UniProtKB-KW"/>
</dbReference>
<feature type="domain" description="TSCPD" evidence="7">
    <location>
        <begin position="45"/>
        <end position="158"/>
    </location>
</feature>
<organism evidence="8 9">
    <name type="scientific">Chromatocurvus halotolerans</name>
    <dbReference type="NCBI Taxonomy" id="1132028"/>
    <lineage>
        <taxon>Bacteria</taxon>
        <taxon>Pseudomonadati</taxon>
        <taxon>Pseudomonadota</taxon>
        <taxon>Gammaproteobacteria</taxon>
        <taxon>Cellvibrionales</taxon>
        <taxon>Halieaceae</taxon>
        <taxon>Chromatocurvus</taxon>
    </lineage>
</organism>
<dbReference type="EMBL" id="SLWX01000004">
    <property type="protein sequence ID" value="TCO76733.1"/>
    <property type="molecule type" value="Genomic_DNA"/>
</dbReference>
<evidence type="ECO:0000259" key="7">
    <source>
        <dbReference type="Pfam" id="PF12637"/>
    </source>
</evidence>
<evidence type="ECO:0000256" key="5">
    <source>
        <dbReference type="ARBA" id="ARBA00047754"/>
    </source>
</evidence>
<gene>
    <name evidence="8" type="ORF">EV688_104188</name>
</gene>
<dbReference type="Pfam" id="PF12637">
    <property type="entry name" value="TSCPD"/>
    <property type="match status" value="1"/>
</dbReference>